<sequence>MNLHFTMDKAAYTNMLAGLNSLHFTERKGNLTDFRLYYDDLWLSDTAVIENLRLYRGEWEVELIFAHTGNPLKFIKRRITSHSCPKRAAQQAHYMRRLAAKDQRGTLTVSADQLKNVCLN</sequence>
<reference evidence="1 2" key="1">
    <citation type="submission" date="2017-11" db="EMBL/GenBank/DDBJ databases">
        <title>Taxonomic description and genome sequences of Spirosoma HA7 sp. nov., isolated from pollen microhabitat of Corylus avellana.</title>
        <authorList>
            <person name="Ambika Manirajan B."/>
            <person name="Suarez C."/>
            <person name="Ratering S."/>
            <person name="Geissler-Plaum R."/>
            <person name="Cardinale M."/>
            <person name="Sylvia S."/>
        </authorList>
    </citation>
    <scope>NUCLEOTIDE SEQUENCE [LARGE SCALE GENOMIC DNA]</scope>
    <source>
        <strain evidence="1 2">HA7</strain>
    </source>
</reference>
<evidence type="ECO:0000313" key="2">
    <source>
        <dbReference type="Proteomes" id="UP000232883"/>
    </source>
</evidence>
<gene>
    <name evidence="1" type="ORF">CWM47_28955</name>
</gene>
<proteinExistence type="predicted"/>
<keyword evidence="2" id="KW-1185">Reference proteome</keyword>
<dbReference type="Proteomes" id="UP000232883">
    <property type="component" value="Chromosome"/>
</dbReference>
<dbReference type="RefSeq" id="WP_100992076.1">
    <property type="nucleotide sequence ID" value="NZ_CP025096.1"/>
</dbReference>
<dbReference type="EMBL" id="CP025096">
    <property type="protein sequence ID" value="AUD05523.1"/>
    <property type="molecule type" value="Genomic_DNA"/>
</dbReference>
<dbReference type="KEGG" id="spir:CWM47_28955"/>
<organism evidence="1 2">
    <name type="scientific">Spirosoma pollinicola</name>
    <dbReference type="NCBI Taxonomy" id="2057025"/>
    <lineage>
        <taxon>Bacteria</taxon>
        <taxon>Pseudomonadati</taxon>
        <taxon>Bacteroidota</taxon>
        <taxon>Cytophagia</taxon>
        <taxon>Cytophagales</taxon>
        <taxon>Cytophagaceae</taxon>
        <taxon>Spirosoma</taxon>
    </lineage>
</organism>
<evidence type="ECO:0000313" key="1">
    <source>
        <dbReference type="EMBL" id="AUD05523.1"/>
    </source>
</evidence>
<dbReference type="AlphaFoldDB" id="A0A2K8Z6M9"/>
<name>A0A2K8Z6M9_9BACT</name>
<accession>A0A2K8Z6M9</accession>
<protein>
    <submittedName>
        <fullName evidence="1">Uncharacterized protein</fullName>
    </submittedName>
</protein>
<dbReference type="OrthoDB" id="838411at2"/>